<dbReference type="InterPro" id="IPR014001">
    <property type="entry name" value="Helicase_ATP-bd"/>
</dbReference>
<evidence type="ECO:0000256" key="15">
    <source>
        <dbReference type="RuleBase" id="RU363016"/>
    </source>
</evidence>
<evidence type="ECO:0000256" key="6">
    <source>
        <dbReference type="ARBA" id="ARBA00022806"/>
    </source>
</evidence>
<evidence type="ECO:0000256" key="2">
    <source>
        <dbReference type="ARBA" id="ARBA00017846"/>
    </source>
</evidence>
<accession>A0A1J5EH79</accession>
<evidence type="ECO:0000256" key="3">
    <source>
        <dbReference type="ARBA" id="ARBA00022741"/>
    </source>
</evidence>
<dbReference type="CDD" id="cd04488">
    <property type="entry name" value="RecG_wedge_OBF"/>
    <property type="match status" value="1"/>
</dbReference>
<evidence type="ECO:0000256" key="7">
    <source>
        <dbReference type="ARBA" id="ARBA00022840"/>
    </source>
</evidence>
<dbReference type="SMART" id="SM00487">
    <property type="entry name" value="DEXDc"/>
    <property type="match status" value="1"/>
</dbReference>
<comment type="function">
    <text evidence="15">Plays a critical role in recombination and DNA repair. Helps process Holliday junction intermediates to mature products by catalyzing branch migration. Has replication fork regression activity, unwinds stalled or blocked replication forks to make a HJ that can be resolved. Has a DNA unwinding activity characteristic of a DNA helicase with 3'-5' polarity.</text>
</comment>
<gene>
    <name evidence="18" type="ORF">AUJ95_00805</name>
</gene>
<keyword evidence="9 15" id="KW-0233">DNA recombination</keyword>
<dbReference type="Pfam" id="PF17191">
    <property type="entry name" value="RecG_wedge"/>
    <property type="match status" value="1"/>
</dbReference>
<dbReference type="NCBIfam" id="TIGR00643">
    <property type="entry name" value="recG"/>
    <property type="match status" value="1"/>
</dbReference>
<dbReference type="Pfam" id="PF19833">
    <property type="entry name" value="RecG_dom3_C"/>
    <property type="match status" value="1"/>
</dbReference>
<dbReference type="EMBL" id="MNYI01000019">
    <property type="protein sequence ID" value="OIP43367.1"/>
    <property type="molecule type" value="Genomic_DNA"/>
</dbReference>
<dbReference type="Proteomes" id="UP000183085">
    <property type="component" value="Unassembled WGS sequence"/>
</dbReference>
<evidence type="ECO:0000256" key="4">
    <source>
        <dbReference type="ARBA" id="ARBA00022763"/>
    </source>
</evidence>
<comment type="catalytic activity">
    <reaction evidence="14 15">
        <text>ATP + H2O = ADP + phosphate + H(+)</text>
        <dbReference type="Rhea" id="RHEA:13065"/>
        <dbReference type="ChEBI" id="CHEBI:15377"/>
        <dbReference type="ChEBI" id="CHEBI:15378"/>
        <dbReference type="ChEBI" id="CHEBI:30616"/>
        <dbReference type="ChEBI" id="CHEBI:43474"/>
        <dbReference type="ChEBI" id="CHEBI:456216"/>
        <dbReference type="EC" id="5.6.2.4"/>
    </reaction>
</comment>
<evidence type="ECO:0000256" key="5">
    <source>
        <dbReference type="ARBA" id="ARBA00022801"/>
    </source>
</evidence>
<dbReference type="GO" id="GO:0016887">
    <property type="term" value="F:ATP hydrolysis activity"/>
    <property type="evidence" value="ECO:0007669"/>
    <property type="project" value="RHEA"/>
</dbReference>
<dbReference type="InterPro" id="IPR001650">
    <property type="entry name" value="Helicase_C-like"/>
</dbReference>
<reference evidence="18 19" key="1">
    <citation type="journal article" date="2016" name="Environ. Microbiol.">
        <title>Genomic resolution of a cold subsurface aquifer community provides metabolic insights for novel microbes adapted to high CO concentrations.</title>
        <authorList>
            <person name="Probst A.J."/>
            <person name="Castelle C.J."/>
            <person name="Singh A."/>
            <person name="Brown C.T."/>
            <person name="Anantharaman K."/>
            <person name="Sharon I."/>
            <person name="Hug L.A."/>
            <person name="Burstein D."/>
            <person name="Emerson J.B."/>
            <person name="Thomas B.C."/>
            <person name="Banfield J.F."/>
        </authorList>
    </citation>
    <scope>NUCLEOTIDE SEQUENCE [LARGE SCALE GENOMIC DNA]</scope>
    <source>
        <strain evidence="18">CG2_30_40_21</strain>
    </source>
</reference>
<dbReference type="Pfam" id="PF00270">
    <property type="entry name" value="DEAD"/>
    <property type="match status" value="1"/>
</dbReference>
<dbReference type="PANTHER" id="PTHR47964:SF1">
    <property type="entry name" value="ATP-DEPENDENT DNA HELICASE HOMOLOG RECG, CHLOROPLASTIC"/>
    <property type="match status" value="1"/>
</dbReference>
<dbReference type="Pfam" id="PF00271">
    <property type="entry name" value="Helicase_C"/>
    <property type="match status" value="1"/>
</dbReference>
<keyword evidence="5 15" id="KW-0378">Hydrolase</keyword>
<dbReference type="NCBIfam" id="NF008168">
    <property type="entry name" value="PRK10917.2-2"/>
    <property type="match status" value="1"/>
</dbReference>
<comment type="caution">
    <text evidence="18">The sequence shown here is derived from an EMBL/GenBank/DDBJ whole genome shotgun (WGS) entry which is preliminary data.</text>
</comment>
<dbReference type="NCBIfam" id="NF008165">
    <property type="entry name" value="PRK10917.1-3"/>
    <property type="match status" value="1"/>
</dbReference>
<keyword evidence="8" id="KW-0238">DNA-binding</keyword>
<dbReference type="SUPFAM" id="SSF50249">
    <property type="entry name" value="Nucleic acid-binding proteins"/>
    <property type="match status" value="1"/>
</dbReference>
<dbReference type="PROSITE" id="PS51194">
    <property type="entry name" value="HELICASE_CTER"/>
    <property type="match status" value="1"/>
</dbReference>
<feature type="domain" description="Helicase C-terminal" evidence="17">
    <location>
        <begin position="471"/>
        <end position="647"/>
    </location>
</feature>
<dbReference type="SUPFAM" id="SSF52540">
    <property type="entry name" value="P-loop containing nucleoside triphosphate hydrolases"/>
    <property type="match status" value="2"/>
</dbReference>
<evidence type="ECO:0000259" key="16">
    <source>
        <dbReference type="PROSITE" id="PS51192"/>
    </source>
</evidence>
<evidence type="ECO:0000313" key="19">
    <source>
        <dbReference type="Proteomes" id="UP000183085"/>
    </source>
</evidence>
<feature type="domain" description="Helicase ATP-binding" evidence="16">
    <location>
        <begin position="284"/>
        <end position="452"/>
    </location>
</feature>
<dbReference type="InterPro" id="IPR047112">
    <property type="entry name" value="RecG/Mfd"/>
</dbReference>
<dbReference type="Gene3D" id="2.40.50.140">
    <property type="entry name" value="Nucleic acid-binding proteins"/>
    <property type="match status" value="1"/>
</dbReference>
<dbReference type="GO" id="GO:0006310">
    <property type="term" value="P:DNA recombination"/>
    <property type="evidence" value="ECO:0007669"/>
    <property type="project" value="UniProtKB-UniRule"/>
</dbReference>
<keyword evidence="10 15" id="KW-0234">DNA repair</keyword>
<evidence type="ECO:0000256" key="13">
    <source>
        <dbReference type="ARBA" id="ARBA00034808"/>
    </source>
</evidence>
<keyword evidence="6 15" id="KW-0347">Helicase</keyword>
<evidence type="ECO:0000256" key="11">
    <source>
        <dbReference type="ARBA" id="ARBA00023235"/>
    </source>
</evidence>
<protein>
    <recommendedName>
        <fullName evidence="2 15">ATP-dependent DNA helicase RecG</fullName>
        <ecNumber evidence="13 15">5.6.2.4</ecNumber>
    </recommendedName>
</protein>
<comment type="similarity">
    <text evidence="1 15">Belongs to the helicase family. RecG subfamily.</text>
</comment>
<keyword evidence="3 15" id="KW-0547">Nucleotide-binding</keyword>
<dbReference type="AlphaFoldDB" id="A0A1J5EH79"/>
<dbReference type="PANTHER" id="PTHR47964">
    <property type="entry name" value="ATP-DEPENDENT DNA HELICASE HOMOLOG RECG, CHLOROPLASTIC"/>
    <property type="match status" value="1"/>
</dbReference>
<dbReference type="InterPro" id="IPR027417">
    <property type="entry name" value="P-loop_NTPase"/>
</dbReference>
<evidence type="ECO:0000313" key="18">
    <source>
        <dbReference type="EMBL" id="OIP43367.1"/>
    </source>
</evidence>
<organism evidence="18 19">
    <name type="scientific">Candidatus Desantisbacteria bacterium CG2_30_40_21</name>
    <dbReference type="NCBI Taxonomy" id="1817895"/>
    <lineage>
        <taxon>Bacteria</taxon>
        <taxon>Candidatus Desantisiibacteriota</taxon>
    </lineage>
</organism>
<dbReference type="CDD" id="cd17992">
    <property type="entry name" value="DEXHc_RecG"/>
    <property type="match status" value="1"/>
</dbReference>
<keyword evidence="11" id="KW-0413">Isomerase</keyword>
<dbReference type="InterPro" id="IPR033454">
    <property type="entry name" value="RecG_wedge"/>
</dbReference>
<dbReference type="EC" id="5.6.2.4" evidence="13 15"/>
<dbReference type="GO" id="GO:0043138">
    <property type="term" value="F:3'-5' DNA helicase activity"/>
    <property type="evidence" value="ECO:0007669"/>
    <property type="project" value="UniProtKB-EC"/>
</dbReference>
<dbReference type="SMART" id="SM00490">
    <property type="entry name" value="HELICc"/>
    <property type="match status" value="2"/>
</dbReference>
<evidence type="ECO:0000256" key="12">
    <source>
        <dbReference type="ARBA" id="ARBA00034617"/>
    </source>
</evidence>
<dbReference type="PROSITE" id="PS51192">
    <property type="entry name" value="HELICASE_ATP_BIND_1"/>
    <property type="match status" value="1"/>
</dbReference>
<evidence type="ECO:0000256" key="1">
    <source>
        <dbReference type="ARBA" id="ARBA00007504"/>
    </source>
</evidence>
<dbReference type="GO" id="GO:0003677">
    <property type="term" value="F:DNA binding"/>
    <property type="evidence" value="ECO:0007669"/>
    <property type="project" value="UniProtKB-KW"/>
</dbReference>
<sequence>MNLLHELNDPIQYLKGVGEAKAKKFACLGIKTIYDLLTYYPRLYQDRSKVNRIFSLQNGQKETFSGIVIGHTNAAFHRKGIKLTKTCVSDGTGYVYLLFFGGYNMEKTLPLRTKIFVTGRIRRYQGEIQVTDFEYEIIDEKERELLHTNRIVPIYSLTEKVPASIGQRMIRQAVQQALEKFCNIKDMLPAEILLRQQLSDYYTALKNIHLPESQEEYKKARNRLVFNEFFLLQLAFGISQKKIATTEAGIRYFTCGKLVDTFINSLPFTLTEAQKRVIKEIMDDMSKPIPMNRLIHGDVGSGKTVVAACAALIACENGYQTAFMSPTEILAEQHFLTLSRLLQPLEIRLGVLTSSTKKRQRDNLLDRTKEGKIDILIGTHALIQDAVIFKQLGLCIIDEQHRFGVVQRAALKEKARDKDNQPITPDILVMTATPIPRTLALTLYGDLSTSVIDELPPSRLPVITRCRSEQSMDKIFSFIRQEVSDGRQAYIVYPLIEESEEMDLKAAVTMFEELKKVFPEFHLGLLHGQMKVQEKDETMTAFYNHQINILVSTTVIEVGIDVSNATIMLIEHAQRFGLAQLHQLRGRVGRGGHKSYCILMATEKIANMVNSNIPLNQIDDTIFKGAKRLQTMCETNDGFKIAEVDLEIRGPGEFFGTRQHGMPELKLANIIYDAQLLELARKEAFALLKNDPFLTDIDHQDIKKTFFYEFKDRIELGSVG</sequence>
<name>A0A1J5EH79_9BACT</name>
<dbReference type="InterPro" id="IPR045562">
    <property type="entry name" value="RecG_dom3_C"/>
</dbReference>
<comment type="catalytic activity">
    <reaction evidence="12 15">
        <text>Couples ATP hydrolysis with the unwinding of duplex DNA by translocating in the 3'-5' direction.</text>
        <dbReference type="EC" id="5.6.2.4"/>
    </reaction>
</comment>
<dbReference type="Gene3D" id="3.40.50.300">
    <property type="entry name" value="P-loop containing nucleotide triphosphate hydrolases"/>
    <property type="match status" value="2"/>
</dbReference>
<evidence type="ECO:0000256" key="9">
    <source>
        <dbReference type="ARBA" id="ARBA00023172"/>
    </source>
</evidence>
<dbReference type="InterPro" id="IPR012340">
    <property type="entry name" value="NA-bd_OB-fold"/>
</dbReference>
<dbReference type="InterPro" id="IPR004609">
    <property type="entry name" value="ATP-dep_DNA_helicase_RecG"/>
</dbReference>
<proteinExistence type="inferred from homology"/>
<dbReference type="GO" id="GO:0006281">
    <property type="term" value="P:DNA repair"/>
    <property type="evidence" value="ECO:0007669"/>
    <property type="project" value="UniProtKB-UniRule"/>
</dbReference>
<evidence type="ECO:0000256" key="14">
    <source>
        <dbReference type="ARBA" id="ARBA00048988"/>
    </source>
</evidence>
<evidence type="ECO:0000259" key="17">
    <source>
        <dbReference type="PROSITE" id="PS51194"/>
    </source>
</evidence>
<evidence type="ECO:0000256" key="10">
    <source>
        <dbReference type="ARBA" id="ARBA00023204"/>
    </source>
</evidence>
<dbReference type="GO" id="GO:0005524">
    <property type="term" value="F:ATP binding"/>
    <property type="evidence" value="ECO:0007669"/>
    <property type="project" value="UniProtKB-KW"/>
</dbReference>
<dbReference type="STRING" id="1817895.AUJ95_00805"/>
<keyword evidence="4 15" id="KW-0227">DNA damage</keyword>
<keyword evidence="7 15" id="KW-0067">ATP-binding</keyword>
<evidence type="ECO:0000256" key="8">
    <source>
        <dbReference type="ARBA" id="ARBA00023125"/>
    </source>
</evidence>
<dbReference type="InterPro" id="IPR011545">
    <property type="entry name" value="DEAD/DEAH_box_helicase_dom"/>
</dbReference>